<evidence type="ECO:0000313" key="2">
    <source>
        <dbReference type="Proteomes" id="UP000037460"/>
    </source>
</evidence>
<organism evidence="1 2">
    <name type="scientific">Chrysochromulina tobinii</name>
    <dbReference type="NCBI Taxonomy" id="1460289"/>
    <lineage>
        <taxon>Eukaryota</taxon>
        <taxon>Haptista</taxon>
        <taxon>Haptophyta</taxon>
        <taxon>Prymnesiophyceae</taxon>
        <taxon>Prymnesiales</taxon>
        <taxon>Chrysochromulinaceae</taxon>
        <taxon>Chrysochromulina</taxon>
    </lineage>
</organism>
<dbReference type="Proteomes" id="UP000037460">
    <property type="component" value="Unassembled WGS sequence"/>
</dbReference>
<dbReference type="EMBL" id="JWZX01001335">
    <property type="protein sequence ID" value="KOO34063.1"/>
    <property type="molecule type" value="Genomic_DNA"/>
</dbReference>
<proteinExistence type="predicted"/>
<name>A0A0M0K6P6_9EUKA</name>
<comment type="caution">
    <text evidence="1">The sequence shown here is derived from an EMBL/GenBank/DDBJ whole genome shotgun (WGS) entry which is preliminary data.</text>
</comment>
<gene>
    <name evidence="1" type="ORF">Ctob_013383</name>
</gene>
<dbReference type="AlphaFoldDB" id="A0A0M0K6P6"/>
<keyword evidence="2" id="KW-1185">Reference proteome</keyword>
<accession>A0A0M0K6P6</accession>
<reference evidence="2" key="1">
    <citation type="journal article" date="2015" name="PLoS Genet.">
        <title>Genome Sequence and Transcriptome Analyses of Chrysochromulina tobin: Metabolic Tools for Enhanced Algal Fitness in the Prominent Order Prymnesiales (Haptophyceae).</title>
        <authorList>
            <person name="Hovde B.T."/>
            <person name="Deodato C.R."/>
            <person name="Hunsperger H.M."/>
            <person name="Ryken S.A."/>
            <person name="Yost W."/>
            <person name="Jha R.K."/>
            <person name="Patterson J."/>
            <person name="Monnat R.J. Jr."/>
            <person name="Barlow S.B."/>
            <person name="Starkenburg S.R."/>
            <person name="Cattolico R.A."/>
        </authorList>
    </citation>
    <scope>NUCLEOTIDE SEQUENCE</scope>
    <source>
        <strain evidence="2">CCMP291</strain>
    </source>
</reference>
<evidence type="ECO:0000313" key="1">
    <source>
        <dbReference type="EMBL" id="KOO34063.1"/>
    </source>
</evidence>
<protein>
    <submittedName>
        <fullName evidence="1">Uncharacterized protein</fullName>
    </submittedName>
</protein>
<sequence>MDEQAAGVMENALYAAFPEPPAAHELLAKSPPEWPWWWEVGDLSVNGNLKDVLDPLASFLVQNGFGNEAEELVVHIPPFQSIGNHPLTTALKRFLKSHAEETLAERLECLSARRGIESHAKGAPLCCGARHAQKPDERHARLLIESPCDVRSPQRESAELPNMDTGFRFGMEWNVEVVTALQIFLKKHGADDLEITQRMGLNGDALFSVCANDPTIMALQGFLNRQMLPRMMSLRYKGAPEVVTPGRLDDLPSARHFEWLVT</sequence>